<name>A0A0K0EQC1_STRER</name>
<comment type="subcellular location">
    <subcellularLocation>
        <location evidence="1">Membrane</location>
        <topology evidence="1">Multi-pass membrane protein</topology>
    </subcellularLocation>
</comment>
<dbReference type="WBParaSite" id="TCONS_00002357.p1">
    <property type="protein sequence ID" value="TCONS_00002357.p1"/>
    <property type="gene ID" value="XLOC_002212"/>
</dbReference>
<evidence type="ECO:0000313" key="9">
    <source>
        <dbReference type="WBParaSite" id="TCONS_00002357.p1"/>
    </source>
</evidence>
<dbReference type="InterPro" id="IPR052263">
    <property type="entry name" value="GPI_Anchor_Biosynth"/>
</dbReference>
<accession>A0A0K0EQC1</accession>
<dbReference type="GO" id="GO:0006506">
    <property type="term" value="P:GPI anchor biosynthetic process"/>
    <property type="evidence" value="ECO:0007669"/>
    <property type="project" value="TreeGrafter"/>
</dbReference>
<dbReference type="Proteomes" id="UP000035681">
    <property type="component" value="Unplaced"/>
</dbReference>
<evidence type="ECO:0000313" key="8">
    <source>
        <dbReference type="WBParaSite" id="SSTP_0001165000.1"/>
    </source>
</evidence>
<dbReference type="PANTHER" id="PTHR46346:SF1">
    <property type="entry name" value="PHOSPHATIDYLINOSITOL N-ACETYLGLUCOSAMINYLTRANSFERASE SUBUNIT P"/>
    <property type="match status" value="1"/>
</dbReference>
<evidence type="ECO:0000256" key="3">
    <source>
        <dbReference type="ARBA" id="ARBA00022989"/>
    </source>
</evidence>
<evidence type="ECO:0000256" key="1">
    <source>
        <dbReference type="ARBA" id="ARBA00004141"/>
    </source>
</evidence>
<feature type="domain" description="PIG-P" evidence="6">
    <location>
        <begin position="32"/>
        <end position="114"/>
    </location>
</feature>
<keyword evidence="2 5" id="KW-0812">Transmembrane</keyword>
<dbReference type="GO" id="GO:0005783">
    <property type="term" value="C:endoplasmic reticulum"/>
    <property type="evidence" value="ECO:0007669"/>
    <property type="project" value="TreeGrafter"/>
</dbReference>
<protein>
    <submittedName>
        <fullName evidence="9">ABC transporter domain-containing protein</fullName>
    </submittedName>
    <submittedName>
        <fullName evidence="8">PIG-P domain-containing protein</fullName>
    </submittedName>
</protein>
<feature type="transmembrane region" description="Helical" evidence="5">
    <location>
        <begin position="33"/>
        <end position="53"/>
    </location>
</feature>
<keyword evidence="7" id="KW-1185">Reference proteome</keyword>
<evidence type="ECO:0000313" key="7">
    <source>
        <dbReference type="Proteomes" id="UP000035681"/>
    </source>
</evidence>
<organism evidence="8">
    <name type="scientific">Strongyloides stercoralis</name>
    <name type="common">Threadworm</name>
    <dbReference type="NCBI Taxonomy" id="6248"/>
    <lineage>
        <taxon>Eukaryota</taxon>
        <taxon>Metazoa</taxon>
        <taxon>Ecdysozoa</taxon>
        <taxon>Nematoda</taxon>
        <taxon>Chromadorea</taxon>
        <taxon>Rhabditida</taxon>
        <taxon>Tylenchina</taxon>
        <taxon>Panagrolaimomorpha</taxon>
        <taxon>Strongyloidoidea</taxon>
        <taxon>Strongyloididae</taxon>
        <taxon>Strongyloides</taxon>
    </lineage>
</organism>
<keyword evidence="3 5" id="KW-1133">Transmembrane helix</keyword>
<sequence length="123" mass="14511">MDDITLTDLSFKEENSISSQESKETQLPDSDRAIYGFAFYILNWIGFITYLIWVLTPYSYLEYLNLTFFPSKYYGLCLPLLVPFGISIYISGMFIYNFIKFQEIDDKEIYLDDDFSGENWGNF</sequence>
<dbReference type="AlphaFoldDB" id="A0A0K0EQC1"/>
<proteinExistence type="predicted"/>
<feature type="transmembrane region" description="Helical" evidence="5">
    <location>
        <begin position="73"/>
        <end position="99"/>
    </location>
</feature>
<dbReference type="PANTHER" id="PTHR46346">
    <property type="entry name" value="PHOSPHATIDYLINOSITOL N-ACETYLGLUCOSAMINYLTRANSFERASE SUBUNIT P"/>
    <property type="match status" value="1"/>
</dbReference>
<dbReference type="WBParaSite" id="SSTP_0001165000.1">
    <property type="protein sequence ID" value="SSTP_0001165000.1"/>
    <property type="gene ID" value="SSTP_0001165000"/>
</dbReference>
<reference evidence="8" key="1">
    <citation type="submission" date="2015-08" db="UniProtKB">
        <authorList>
            <consortium name="WormBaseParasite"/>
        </authorList>
    </citation>
    <scope>IDENTIFICATION</scope>
</reference>
<evidence type="ECO:0000259" key="6">
    <source>
        <dbReference type="Pfam" id="PF08510"/>
    </source>
</evidence>
<dbReference type="InterPro" id="IPR013717">
    <property type="entry name" value="PIG-P"/>
</dbReference>
<evidence type="ECO:0000256" key="2">
    <source>
        <dbReference type="ARBA" id="ARBA00022692"/>
    </source>
</evidence>
<dbReference type="STRING" id="6248.A0A0K0EQC1"/>
<evidence type="ECO:0000256" key="4">
    <source>
        <dbReference type="ARBA" id="ARBA00023136"/>
    </source>
</evidence>
<keyword evidence="4 5" id="KW-0472">Membrane</keyword>
<dbReference type="Pfam" id="PF08510">
    <property type="entry name" value="PIG-P"/>
    <property type="match status" value="1"/>
</dbReference>
<dbReference type="GO" id="GO:0016020">
    <property type="term" value="C:membrane"/>
    <property type="evidence" value="ECO:0007669"/>
    <property type="project" value="UniProtKB-SubCell"/>
</dbReference>
<evidence type="ECO:0000256" key="5">
    <source>
        <dbReference type="SAM" id="Phobius"/>
    </source>
</evidence>